<dbReference type="Proteomes" id="UP000553632">
    <property type="component" value="Unassembled WGS sequence"/>
</dbReference>
<organism evidence="2 3">
    <name type="scientific">Perkinsus olseni</name>
    <name type="common">Perkinsus atlanticus</name>
    <dbReference type="NCBI Taxonomy" id="32597"/>
    <lineage>
        <taxon>Eukaryota</taxon>
        <taxon>Sar</taxon>
        <taxon>Alveolata</taxon>
        <taxon>Perkinsozoa</taxon>
        <taxon>Perkinsea</taxon>
        <taxon>Perkinsida</taxon>
        <taxon>Perkinsidae</taxon>
        <taxon>Perkinsus</taxon>
    </lineage>
</organism>
<evidence type="ECO:0000313" key="3">
    <source>
        <dbReference type="Proteomes" id="UP000553632"/>
    </source>
</evidence>
<sequence length="243" mass="26894">MTVRLQKPEKRRRYDPLEALVREVDRTLVELGNPSPSERTGQGGGKLERSTGVAALDAALVTAGVTRVSGKGSVEALARLATDALQERRSCAARPCIMIGRMARTLPIIRSLQERGVSSEDLDRLSLYEVRGVDELFGFLHMATQEPWLSEHSGSLIIFESLASILSPLEFSVCKSTRRLVDVVYRHIAIMEARIPTATVIIREMQPPQRAKLSLTGPTKEVRSSVPLFSLIPGMFRQFCDAH</sequence>
<accession>A0A7J6P2T0</accession>
<reference evidence="2 3" key="1">
    <citation type="submission" date="2020-04" db="EMBL/GenBank/DDBJ databases">
        <title>Perkinsus olseni comparative genomics.</title>
        <authorList>
            <person name="Bogema D.R."/>
        </authorList>
    </citation>
    <scope>NUCLEOTIDE SEQUENCE [LARGE SCALE GENOMIC DNA]</scope>
    <source>
        <strain evidence="2 3">ATCC PRA-207</strain>
    </source>
</reference>
<dbReference type="AlphaFoldDB" id="A0A7J6P2T0"/>
<dbReference type="EMBL" id="JABANO010039722">
    <property type="protein sequence ID" value="KAF4690408.1"/>
    <property type="molecule type" value="Genomic_DNA"/>
</dbReference>
<protein>
    <submittedName>
        <fullName evidence="2">Uncharacterized protein</fullName>
    </submittedName>
</protein>
<evidence type="ECO:0000313" key="2">
    <source>
        <dbReference type="EMBL" id="KAF4690408.1"/>
    </source>
</evidence>
<name>A0A7J6P2T0_PEROL</name>
<feature type="region of interest" description="Disordered" evidence="1">
    <location>
        <begin position="29"/>
        <end position="48"/>
    </location>
</feature>
<proteinExistence type="predicted"/>
<keyword evidence="3" id="KW-1185">Reference proteome</keyword>
<gene>
    <name evidence="2" type="ORF">FOZ63_008745</name>
</gene>
<comment type="caution">
    <text evidence="2">The sequence shown here is derived from an EMBL/GenBank/DDBJ whole genome shotgun (WGS) entry which is preliminary data.</text>
</comment>
<evidence type="ECO:0000256" key="1">
    <source>
        <dbReference type="SAM" id="MobiDB-lite"/>
    </source>
</evidence>